<protein>
    <recommendedName>
        <fullName evidence="1">Phosphodiester glycosidase domain-containing protein</fullName>
    </recommendedName>
</protein>
<sequence length="243" mass="27645">MKVLLNIKLKLLLLIVAILIIFISAKVYDRNSFIVYTIDAKKQDLRLFWKNENGEKFKSIQNLKDWIEKQNLVLDFAMNAGMYNKENSPQGLYIEKQKTLAALDTTNDVGNFYLKPNGVFYLTTGNVPVICKTEQFKNNTTVKYATQSGPMLIIDGKIHPEFKEGSSNLNIRNGVGILPNGNVVFVLSKNEINFYDFAAYFKSLGCRNALYLDGFVSRAYVPLEKWIQTDGNFGVLFAVVRKK</sequence>
<evidence type="ECO:0000313" key="2">
    <source>
        <dbReference type="EMBL" id="OXB10936.1"/>
    </source>
</evidence>
<evidence type="ECO:0000313" key="3">
    <source>
        <dbReference type="Proteomes" id="UP000198381"/>
    </source>
</evidence>
<feature type="domain" description="Phosphodiester glycosidase" evidence="1">
    <location>
        <begin position="76"/>
        <end position="221"/>
    </location>
</feature>
<evidence type="ECO:0000259" key="1">
    <source>
        <dbReference type="Pfam" id="PF09992"/>
    </source>
</evidence>
<comment type="caution">
    <text evidence="2">The sequence shown here is derived from an EMBL/GenBank/DDBJ whole genome shotgun (WGS) entry which is preliminary data.</text>
</comment>
<dbReference type="RefSeq" id="WP_089056628.1">
    <property type="nucleotide sequence ID" value="NZ_MUHD01000004.1"/>
</dbReference>
<keyword evidence="3" id="KW-1185">Reference proteome</keyword>
<proteinExistence type="predicted"/>
<dbReference type="Proteomes" id="UP000198381">
    <property type="component" value="Unassembled WGS sequence"/>
</dbReference>
<organism evidence="2 3">
    <name type="scientific">Flavobacterium plurextorum</name>
    <dbReference type="NCBI Taxonomy" id="1114867"/>
    <lineage>
        <taxon>Bacteria</taxon>
        <taxon>Pseudomonadati</taxon>
        <taxon>Bacteroidota</taxon>
        <taxon>Flavobacteriia</taxon>
        <taxon>Flavobacteriales</taxon>
        <taxon>Flavobacteriaceae</taxon>
        <taxon>Flavobacterium</taxon>
    </lineage>
</organism>
<dbReference type="InterPro" id="IPR018711">
    <property type="entry name" value="NAGPA"/>
</dbReference>
<reference evidence="2 3" key="1">
    <citation type="submission" date="2016-11" db="EMBL/GenBank/DDBJ databases">
        <title>Whole genomes of Flavobacteriaceae.</title>
        <authorList>
            <person name="Stine C."/>
            <person name="Li C."/>
            <person name="Tadesse D."/>
        </authorList>
    </citation>
    <scope>NUCLEOTIDE SEQUENCE [LARGE SCALE GENOMIC DNA]</scope>
    <source>
        <strain evidence="2 3">CCUG 60112</strain>
    </source>
</reference>
<dbReference type="Pfam" id="PF09992">
    <property type="entry name" value="NAGPA"/>
    <property type="match status" value="1"/>
</dbReference>
<name>A0ABX4CYV8_9FLAO</name>
<gene>
    <name evidence="2" type="ORF">B0A81_02945</name>
</gene>
<accession>A0ABX4CYV8</accession>
<dbReference type="EMBL" id="MUHD01000004">
    <property type="protein sequence ID" value="OXB10936.1"/>
    <property type="molecule type" value="Genomic_DNA"/>
</dbReference>